<dbReference type="GO" id="GO:0016787">
    <property type="term" value="F:hydrolase activity"/>
    <property type="evidence" value="ECO:0007669"/>
    <property type="project" value="UniProtKB-KW"/>
</dbReference>
<evidence type="ECO:0000256" key="3">
    <source>
        <dbReference type="ARBA" id="ARBA00006958"/>
    </source>
</evidence>
<evidence type="ECO:0000256" key="6">
    <source>
        <dbReference type="ARBA" id="ARBA00022801"/>
    </source>
</evidence>
<reference evidence="10" key="1">
    <citation type="submission" date="2021-01" db="EMBL/GenBank/DDBJ databases">
        <authorList>
            <person name="Corre E."/>
            <person name="Pelletier E."/>
            <person name="Niang G."/>
            <person name="Scheremetjew M."/>
            <person name="Finn R."/>
            <person name="Kale V."/>
            <person name="Holt S."/>
            <person name="Cochrane G."/>
            <person name="Meng A."/>
            <person name="Brown T."/>
            <person name="Cohen L."/>
        </authorList>
    </citation>
    <scope>NUCLEOTIDE SEQUENCE</scope>
    <source>
        <strain evidence="10">CCMP3278</strain>
    </source>
</reference>
<dbReference type="GO" id="GO:0046872">
    <property type="term" value="F:metal ion binding"/>
    <property type="evidence" value="ECO:0007669"/>
    <property type="project" value="UniProtKB-KW"/>
</dbReference>
<dbReference type="GO" id="GO:0004518">
    <property type="term" value="F:nuclease activity"/>
    <property type="evidence" value="ECO:0007669"/>
    <property type="project" value="UniProtKB-KW"/>
</dbReference>
<comment type="similarity">
    <text evidence="3">Belongs to the HARBI1 family.</text>
</comment>
<organism evidence="10">
    <name type="scientific">Timspurckia oligopyrenoides</name>
    <dbReference type="NCBI Taxonomy" id="708627"/>
    <lineage>
        <taxon>Eukaryota</taxon>
        <taxon>Rhodophyta</taxon>
        <taxon>Bangiophyceae</taxon>
        <taxon>Porphyridiales</taxon>
        <taxon>Porphyridiaceae</taxon>
        <taxon>Timspurckia</taxon>
    </lineage>
</organism>
<dbReference type="Pfam" id="PF13359">
    <property type="entry name" value="DDE_Tnp_4"/>
    <property type="match status" value="1"/>
</dbReference>
<dbReference type="PANTHER" id="PTHR22930:SF85">
    <property type="entry name" value="GH03217P-RELATED"/>
    <property type="match status" value="1"/>
</dbReference>
<dbReference type="GO" id="GO:0005634">
    <property type="term" value="C:nucleus"/>
    <property type="evidence" value="ECO:0007669"/>
    <property type="project" value="UniProtKB-SubCell"/>
</dbReference>
<dbReference type="EMBL" id="HBFP01003575">
    <property type="protein sequence ID" value="CAD8818142.1"/>
    <property type="molecule type" value="Transcribed_RNA"/>
</dbReference>
<keyword evidence="6" id="KW-0378">Hydrolase</keyword>
<evidence type="ECO:0000256" key="4">
    <source>
        <dbReference type="ARBA" id="ARBA00022722"/>
    </source>
</evidence>
<evidence type="ECO:0000256" key="2">
    <source>
        <dbReference type="ARBA" id="ARBA00004123"/>
    </source>
</evidence>
<dbReference type="AlphaFoldDB" id="A0A6T6LH99"/>
<dbReference type="InterPro" id="IPR027806">
    <property type="entry name" value="HARBI1_dom"/>
</dbReference>
<accession>A0A6T6LH99</accession>
<dbReference type="PANTHER" id="PTHR22930">
    <property type="match status" value="1"/>
</dbReference>
<evidence type="ECO:0000313" key="10">
    <source>
        <dbReference type="EMBL" id="CAD8818143.1"/>
    </source>
</evidence>
<evidence type="ECO:0000256" key="7">
    <source>
        <dbReference type="ARBA" id="ARBA00023242"/>
    </source>
</evidence>
<sequence>MDHILHRLGTNYCVPGFDLQCEQSEEDEQEELENSVVLVSIVNLLSRKDFFFLTRMDWTKFVQKFNCDEACDGFDRFYRMREKAFRNLSDLLERYVIRKQSNFEAEPVHVHVVLHCTLRWLAGASYLDARLSAGLSRSGFYMCVKRGMEAILNCDELAYHFPVELDEVEASAKAFSKYSTNEVITGCVACIDGFLCEIKTPSRSETANVRSYFSGHYQLYGINIQAACDSRSRFLEVCVAAPGGTNDIAAYRKTNLKRFVDNLPVGKYVIGDNAYIASEHLINPFSGTQRMRPENDAFNFYVSQIRIKIEQAFGFMTTKWRILKQPLQVKLKTVPSVILSITRLHNYVINNRSQDFQPLEIEEASMINGIEGEGLGYIPSDRIATEIRGVSVLRETIVSDINSRALSRPQWNISRNSE</sequence>
<dbReference type="InterPro" id="IPR045249">
    <property type="entry name" value="HARBI1-like"/>
</dbReference>
<evidence type="ECO:0000256" key="1">
    <source>
        <dbReference type="ARBA" id="ARBA00001968"/>
    </source>
</evidence>
<evidence type="ECO:0000256" key="5">
    <source>
        <dbReference type="ARBA" id="ARBA00022723"/>
    </source>
</evidence>
<dbReference type="EMBL" id="HBFP01003576">
    <property type="protein sequence ID" value="CAD8818143.1"/>
    <property type="molecule type" value="Transcribed_RNA"/>
</dbReference>
<keyword evidence="5" id="KW-0479">Metal-binding</keyword>
<protein>
    <recommendedName>
        <fullName evidence="8">DDE Tnp4 domain-containing protein</fullName>
    </recommendedName>
</protein>
<evidence type="ECO:0000259" key="8">
    <source>
        <dbReference type="Pfam" id="PF13359"/>
    </source>
</evidence>
<comment type="subcellular location">
    <subcellularLocation>
        <location evidence="2">Nucleus</location>
    </subcellularLocation>
</comment>
<gene>
    <name evidence="9" type="ORF">TOLI1172_LOCUS2531</name>
    <name evidence="10" type="ORF">TOLI1172_LOCUS2532</name>
</gene>
<name>A0A6T6LH99_9RHOD</name>
<proteinExistence type="inferred from homology"/>
<feature type="domain" description="DDE Tnp4" evidence="8">
    <location>
        <begin position="191"/>
        <end position="346"/>
    </location>
</feature>
<evidence type="ECO:0000313" key="9">
    <source>
        <dbReference type="EMBL" id="CAD8818142.1"/>
    </source>
</evidence>
<keyword evidence="7" id="KW-0539">Nucleus</keyword>
<comment type="cofactor">
    <cofactor evidence="1">
        <name>a divalent metal cation</name>
        <dbReference type="ChEBI" id="CHEBI:60240"/>
    </cofactor>
</comment>
<keyword evidence="4" id="KW-0540">Nuclease</keyword>